<proteinExistence type="inferred from homology"/>
<name>A0A3N0E8L4_9ACTN</name>
<dbReference type="GO" id="GO:0016887">
    <property type="term" value="F:ATP hydrolysis activity"/>
    <property type="evidence" value="ECO:0007669"/>
    <property type="project" value="InterPro"/>
</dbReference>
<dbReference type="GO" id="GO:0005524">
    <property type="term" value="F:ATP binding"/>
    <property type="evidence" value="ECO:0007669"/>
    <property type="project" value="UniProtKB-KW"/>
</dbReference>
<accession>A0A3N0E8L4</accession>
<evidence type="ECO:0000256" key="6">
    <source>
        <dbReference type="ARBA" id="ARBA00023251"/>
    </source>
</evidence>
<evidence type="ECO:0000256" key="4">
    <source>
        <dbReference type="ARBA" id="ARBA00022741"/>
    </source>
</evidence>
<reference evidence="8 9" key="1">
    <citation type="submission" date="2018-11" db="EMBL/GenBank/DDBJ databases">
        <title>The genome draft of YIM 96095.</title>
        <authorList>
            <person name="Tang S.-K."/>
            <person name="Chunyu W.-X."/>
            <person name="Feng Y.-Z."/>
        </authorList>
    </citation>
    <scope>NUCLEOTIDE SEQUENCE [LARGE SCALE GENOMIC DNA]</scope>
    <source>
        <strain evidence="8 9">YIM 96095</strain>
    </source>
</reference>
<keyword evidence="6" id="KW-0046">Antibiotic resistance</keyword>
<dbReference type="SUPFAM" id="SSF52540">
    <property type="entry name" value="P-loop containing nucleoside triphosphate hydrolases"/>
    <property type="match status" value="1"/>
</dbReference>
<protein>
    <submittedName>
        <fullName evidence="8">ABC transporter ATP-binding protein</fullName>
    </submittedName>
</protein>
<feature type="domain" description="ABC transporter" evidence="7">
    <location>
        <begin position="16"/>
        <end position="250"/>
    </location>
</feature>
<evidence type="ECO:0000313" key="9">
    <source>
        <dbReference type="Proteomes" id="UP000269198"/>
    </source>
</evidence>
<dbReference type="InterPro" id="IPR050763">
    <property type="entry name" value="ABC_transporter_ATP-binding"/>
</dbReference>
<dbReference type="GO" id="GO:0046677">
    <property type="term" value="P:response to antibiotic"/>
    <property type="evidence" value="ECO:0007669"/>
    <property type="project" value="UniProtKB-KW"/>
</dbReference>
<keyword evidence="9" id="KW-1185">Reference proteome</keyword>
<dbReference type="OrthoDB" id="3452254at2"/>
<dbReference type="Pfam" id="PF00005">
    <property type="entry name" value="ABC_tran"/>
    <property type="match status" value="1"/>
</dbReference>
<dbReference type="EMBL" id="RJMB01000012">
    <property type="protein sequence ID" value="RNL84181.1"/>
    <property type="molecule type" value="Genomic_DNA"/>
</dbReference>
<dbReference type="PANTHER" id="PTHR42711">
    <property type="entry name" value="ABC TRANSPORTER ATP-BINDING PROTEIN"/>
    <property type="match status" value="1"/>
</dbReference>
<keyword evidence="4" id="KW-0547">Nucleotide-binding</keyword>
<comment type="caution">
    <text evidence="8">The sequence shown here is derived from an EMBL/GenBank/DDBJ whole genome shotgun (WGS) entry which is preliminary data.</text>
</comment>
<dbReference type="SMART" id="SM00382">
    <property type="entry name" value="AAA"/>
    <property type="match status" value="1"/>
</dbReference>
<comment type="similarity">
    <text evidence="2">Belongs to the ABC transporter superfamily.</text>
</comment>
<comment type="subcellular location">
    <subcellularLocation>
        <location evidence="1">Cell membrane</location>
        <topology evidence="1">Peripheral membrane protein</topology>
    </subcellularLocation>
</comment>
<keyword evidence="3" id="KW-0813">Transport</keyword>
<dbReference type="Proteomes" id="UP000269198">
    <property type="component" value="Unassembled WGS sequence"/>
</dbReference>
<dbReference type="InterPro" id="IPR003439">
    <property type="entry name" value="ABC_transporter-like_ATP-bd"/>
</dbReference>
<dbReference type="PANTHER" id="PTHR42711:SF5">
    <property type="entry name" value="ABC TRANSPORTER ATP-BINDING PROTEIN NATA"/>
    <property type="match status" value="1"/>
</dbReference>
<evidence type="ECO:0000256" key="5">
    <source>
        <dbReference type="ARBA" id="ARBA00022840"/>
    </source>
</evidence>
<evidence type="ECO:0000259" key="7">
    <source>
        <dbReference type="PROSITE" id="PS50893"/>
    </source>
</evidence>
<dbReference type="Gene3D" id="3.40.50.300">
    <property type="entry name" value="P-loop containing nucleotide triphosphate hydrolases"/>
    <property type="match status" value="1"/>
</dbReference>
<gene>
    <name evidence="8" type="ORF">EFW17_13210</name>
</gene>
<keyword evidence="5 8" id="KW-0067">ATP-binding</keyword>
<dbReference type="AlphaFoldDB" id="A0A3N0E8L4"/>
<evidence type="ECO:0000256" key="3">
    <source>
        <dbReference type="ARBA" id="ARBA00022448"/>
    </source>
</evidence>
<dbReference type="InterPro" id="IPR003593">
    <property type="entry name" value="AAA+_ATPase"/>
</dbReference>
<evidence type="ECO:0000256" key="2">
    <source>
        <dbReference type="ARBA" id="ARBA00005417"/>
    </source>
</evidence>
<dbReference type="PROSITE" id="PS50893">
    <property type="entry name" value="ABC_TRANSPORTER_2"/>
    <property type="match status" value="1"/>
</dbReference>
<dbReference type="InterPro" id="IPR027417">
    <property type="entry name" value="P-loop_NTPase"/>
</dbReference>
<evidence type="ECO:0000256" key="1">
    <source>
        <dbReference type="ARBA" id="ARBA00004202"/>
    </source>
</evidence>
<evidence type="ECO:0000313" key="8">
    <source>
        <dbReference type="EMBL" id="RNL84181.1"/>
    </source>
</evidence>
<organism evidence="8 9">
    <name type="scientific">Halostreptopolyspora alba</name>
    <dbReference type="NCBI Taxonomy" id="2487137"/>
    <lineage>
        <taxon>Bacteria</taxon>
        <taxon>Bacillati</taxon>
        <taxon>Actinomycetota</taxon>
        <taxon>Actinomycetes</taxon>
        <taxon>Streptosporangiales</taxon>
        <taxon>Nocardiopsidaceae</taxon>
        <taxon>Halostreptopolyspora</taxon>
    </lineage>
</organism>
<sequence>MPAPRRKGWVVSDPAIAAQELCKTYAGSTGPVEAVAGVDLTVEAGEFLGLLGPNGAGKSTTIGMLTTLVVPTAGRAQVCGVDVVRQPVEVKRRIGMASQTNTLDRQLTVFENLEFRARYFGMGAGAARRRATELIELLELGDRKDAKVHELSGGQTKRVVIARALAHRPDVLFLDEPTAGIDPQTRHNLWDTLRTLHTEGQTILLTTHDMAEAETLCGRVAIIDHGSILACDEVERLKTGTGAESIVTVTYDGDPAPACATARDLPHVSRVEATEERVRVFTAEADGILGQLATAGAEHGLAIRDASTMRPSLETVFLTMTGREYRE</sequence>
<dbReference type="GO" id="GO:0005886">
    <property type="term" value="C:plasma membrane"/>
    <property type="evidence" value="ECO:0007669"/>
    <property type="project" value="UniProtKB-SubCell"/>
</dbReference>